<sequence>MSQSTAATCTFTSVAQSLSAALRLISEQRTALAQAANHPALAIRTRQSKTQNQTQKKTDTPSTYEVIVATARPTKHENETPPNWTIFLHAPGTRHSRSYSLRRIQGGGMDWDSVLGMSWELVYDAAASDTLDDRAFGAFSYLGQMPGAYLEWFEGEFRALTRGPNNFFVARLFARMQGVGLTTGEVVMRLVGDARYSEREFRGLAERGKPDDGYLAVDEEVLRAYGRNSRADGAAAAGLRAEFQVPVFDSTRGLGELFERLRIEQ</sequence>
<proteinExistence type="predicted"/>
<feature type="region of interest" description="Disordered" evidence="1">
    <location>
        <begin position="42"/>
        <end position="62"/>
    </location>
</feature>
<comment type="caution">
    <text evidence="2">The sequence shown here is derived from an EMBL/GenBank/DDBJ whole genome shotgun (WGS) entry which is preliminary data.</text>
</comment>
<gene>
    <name evidence="2" type="ORF">DSM5745_08872</name>
</gene>
<evidence type="ECO:0000256" key="1">
    <source>
        <dbReference type="SAM" id="MobiDB-lite"/>
    </source>
</evidence>
<dbReference type="EMBL" id="PVWQ01000011">
    <property type="protein sequence ID" value="RDW69112.1"/>
    <property type="molecule type" value="Genomic_DNA"/>
</dbReference>
<evidence type="ECO:0000313" key="3">
    <source>
        <dbReference type="Proteomes" id="UP000256690"/>
    </source>
</evidence>
<dbReference type="AlphaFoldDB" id="A0A3D8R4X1"/>
<protein>
    <submittedName>
        <fullName evidence="2">Uncharacterized protein</fullName>
    </submittedName>
</protein>
<reference evidence="2 3" key="1">
    <citation type="journal article" date="2018" name="IMA Fungus">
        <title>IMA Genome-F 9: Draft genome sequence of Annulohypoxylon stygium, Aspergillus mulundensis, Berkeleyomyces basicola (syn. Thielaviopsis basicola), Ceratocystis smalleyi, two Cercospora beticola strains, Coleophoma cylindrospora, Fusarium fracticaudum, Phialophora cf. hyalina, and Morchella septimelata.</title>
        <authorList>
            <person name="Wingfield B.D."/>
            <person name="Bills G.F."/>
            <person name="Dong Y."/>
            <person name="Huang W."/>
            <person name="Nel W.J."/>
            <person name="Swalarsk-Parry B.S."/>
            <person name="Vaghefi N."/>
            <person name="Wilken P.M."/>
            <person name="An Z."/>
            <person name="de Beer Z.W."/>
            <person name="De Vos L."/>
            <person name="Chen L."/>
            <person name="Duong T.A."/>
            <person name="Gao Y."/>
            <person name="Hammerbacher A."/>
            <person name="Kikkert J.R."/>
            <person name="Li Y."/>
            <person name="Li H."/>
            <person name="Li K."/>
            <person name="Li Q."/>
            <person name="Liu X."/>
            <person name="Ma X."/>
            <person name="Naidoo K."/>
            <person name="Pethybridge S.J."/>
            <person name="Sun J."/>
            <person name="Steenkamp E.T."/>
            <person name="van der Nest M.A."/>
            <person name="van Wyk S."/>
            <person name="Wingfield M.J."/>
            <person name="Xiong C."/>
            <person name="Yue Q."/>
            <person name="Zhang X."/>
        </authorList>
    </citation>
    <scope>NUCLEOTIDE SEQUENCE [LARGE SCALE GENOMIC DNA]</scope>
    <source>
        <strain evidence="2 3">DSM 5745</strain>
    </source>
</reference>
<dbReference type="RefSeq" id="XP_026600901.1">
    <property type="nucleotide sequence ID" value="XM_026750888.1"/>
</dbReference>
<keyword evidence="3" id="KW-1185">Reference proteome</keyword>
<organism evidence="2 3">
    <name type="scientific">Aspergillus mulundensis</name>
    <dbReference type="NCBI Taxonomy" id="1810919"/>
    <lineage>
        <taxon>Eukaryota</taxon>
        <taxon>Fungi</taxon>
        <taxon>Dikarya</taxon>
        <taxon>Ascomycota</taxon>
        <taxon>Pezizomycotina</taxon>
        <taxon>Eurotiomycetes</taxon>
        <taxon>Eurotiomycetidae</taxon>
        <taxon>Eurotiales</taxon>
        <taxon>Aspergillaceae</taxon>
        <taxon>Aspergillus</taxon>
        <taxon>Aspergillus subgen. Nidulantes</taxon>
    </lineage>
</organism>
<dbReference type="GeneID" id="38119242"/>
<dbReference type="Proteomes" id="UP000256690">
    <property type="component" value="Unassembled WGS sequence"/>
</dbReference>
<evidence type="ECO:0000313" key="2">
    <source>
        <dbReference type="EMBL" id="RDW69112.1"/>
    </source>
</evidence>
<name>A0A3D8R4X1_9EURO</name>
<accession>A0A3D8R4X1</accession>